<keyword evidence="3 6" id="KW-0698">rRNA processing</keyword>
<dbReference type="PANTHER" id="PTHR15341">
    <property type="entry name" value="SUN-COR STEROID HORMONE RECEPTOR CO-REPRESSOR"/>
    <property type="match status" value="1"/>
</dbReference>
<keyword evidence="4 6" id="KW-0694">RNA-binding</keyword>
<dbReference type="InParanoid" id="A0A067QAI3"/>
<feature type="compositionally biased region" description="Acidic residues" evidence="7">
    <location>
        <begin position="175"/>
        <end position="188"/>
    </location>
</feature>
<accession>A0A067QAI3</accession>
<feature type="region of interest" description="Disordered" evidence="7">
    <location>
        <begin position="168"/>
        <end position="291"/>
    </location>
</feature>
<sequence>MAADANRLRTRLAALSSSLDDLSEQLEPLLSQTLPESLLPLETIQQAKLQVALPYLVYDLVFIYLKTKGIDPKTHPVIAELDRIRQYFGKIKNAEDPETRTLTLDKSAANRFIKHAITQLKDNVSSSSNEIAPSHVRFGPDGLKLKADSPAPPVKVTSKMIEREKYQRELQEVGSDQEEDLEMFDDESSGQALPEAEPIPTTVKGKGRATTTANDLDHEGRGSAPKRKRPAIDPFGGYGSNNDTQTKKRSPEVDPDQSSTSNRATPDSGNSDRKLKDKGAKRKARKAKPPT</sequence>
<dbReference type="PANTHER" id="PTHR15341:SF3">
    <property type="entry name" value="NUCLEAR NUCLEIC ACID-BINDING PROTEIN C1D"/>
    <property type="match status" value="1"/>
</dbReference>
<dbReference type="EMBL" id="KL197710">
    <property type="protein sequence ID" value="KDQ63185.1"/>
    <property type="molecule type" value="Genomic_DNA"/>
</dbReference>
<dbReference type="Pfam" id="PF04000">
    <property type="entry name" value="Sas10_Utp3"/>
    <property type="match status" value="1"/>
</dbReference>
<dbReference type="HOGENOM" id="CLU_064339_0_0_1"/>
<dbReference type="GO" id="GO:0005730">
    <property type="term" value="C:nucleolus"/>
    <property type="evidence" value="ECO:0007669"/>
    <property type="project" value="TreeGrafter"/>
</dbReference>
<evidence type="ECO:0000256" key="7">
    <source>
        <dbReference type="SAM" id="MobiDB-lite"/>
    </source>
</evidence>
<name>A0A067QAI3_9AGAM</name>
<dbReference type="InterPro" id="IPR011082">
    <property type="entry name" value="Exosome-assoc_fac/DNA_repair"/>
</dbReference>
<dbReference type="GO" id="GO:0000178">
    <property type="term" value="C:exosome (RNase complex)"/>
    <property type="evidence" value="ECO:0007669"/>
    <property type="project" value="TreeGrafter"/>
</dbReference>
<organism evidence="8 9">
    <name type="scientific">Jaapia argillacea MUCL 33604</name>
    <dbReference type="NCBI Taxonomy" id="933084"/>
    <lineage>
        <taxon>Eukaryota</taxon>
        <taxon>Fungi</taxon>
        <taxon>Dikarya</taxon>
        <taxon>Basidiomycota</taxon>
        <taxon>Agaricomycotina</taxon>
        <taxon>Agaricomycetes</taxon>
        <taxon>Agaricomycetidae</taxon>
        <taxon>Jaapiales</taxon>
        <taxon>Jaapiaceae</taxon>
        <taxon>Jaapia</taxon>
    </lineage>
</organism>
<dbReference type="GO" id="GO:0003677">
    <property type="term" value="F:DNA binding"/>
    <property type="evidence" value="ECO:0007669"/>
    <property type="project" value="TreeGrafter"/>
</dbReference>
<dbReference type="GO" id="GO:0000460">
    <property type="term" value="P:maturation of 5.8S rRNA"/>
    <property type="evidence" value="ECO:0007669"/>
    <property type="project" value="TreeGrafter"/>
</dbReference>
<dbReference type="Proteomes" id="UP000027265">
    <property type="component" value="Unassembled WGS sequence"/>
</dbReference>
<dbReference type="GO" id="GO:0003723">
    <property type="term" value="F:RNA binding"/>
    <property type="evidence" value="ECO:0007669"/>
    <property type="project" value="UniProtKB-UniRule"/>
</dbReference>
<gene>
    <name evidence="8" type="ORF">JAAARDRAFT_147233</name>
</gene>
<protein>
    <recommendedName>
        <fullName evidence="6">Exosome complex protein</fullName>
    </recommendedName>
</protein>
<evidence type="ECO:0000313" key="8">
    <source>
        <dbReference type="EMBL" id="KDQ63185.1"/>
    </source>
</evidence>
<feature type="compositionally biased region" description="Basic residues" evidence="7">
    <location>
        <begin position="279"/>
        <end position="291"/>
    </location>
</feature>
<evidence type="ECO:0000256" key="4">
    <source>
        <dbReference type="ARBA" id="ARBA00022884"/>
    </source>
</evidence>
<evidence type="ECO:0000256" key="3">
    <source>
        <dbReference type="ARBA" id="ARBA00022552"/>
    </source>
</evidence>
<dbReference type="OrthoDB" id="1421013at2759"/>
<dbReference type="GO" id="GO:0010468">
    <property type="term" value="P:regulation of gene expression"/>
    <property type="evidence" value="ECO:0007669"/>
    <property type="project" value="TreeGrafter"/>
</dbReference>
<dbReference type="AlphaFoldDB" id="A0A067QAI3"/>
<evidence type="ECO:0000256" key="5">
    <source>
        <dbReference type="ARBA" id="ARBA00023242"/>
    </source>
</evidence>
<keyword evidence="9" id="KW-1185">Reference proteome</keyword>
<dbReference type="STRING" id="933084.A0A067QAI3"/>
<evidence type="ECO:0000313" key="9">
    <source>
        <dbReference type="Proteomes" id="UP000027265"/>
    </source>
</evidence>
<keyword evidence="5 6" id="KW-0539">Nucleus</keyword>
<evidence type="ECO:0000256" key="6">
    <source>
        <dbReference type="RuleBase" id="RU368003"/>
    </source>
</evidence>
<reference evidence="9" key="1">
    <citation type="journal article" date="2014" name="Proc. Natl. Acad. Sci. U.S.A.">
        <title>Extensive sampling of basidiomycete genomes demonstrates inadequacy of the white-rot/brown-rot paradigm for wood decay fungi.</title>
        <authorList>
            <person name="Riley R."/>
            <person name="Salamov A.A."/>
            <person name="Brown D.W."/>
            <person name="Nagy L.G."/>
            <person name="Floudas D."/>
            <person name="Held B.W."/>
            <person name="Levasseur A."/>
            <person name="Lombard V."/>
            <person name="Morin E."/>
            <person name="Otillar R."/>
            <person name="Lindquist E.A."/>
            <person name="Sun H."/>
            <person name="LaButti K.M."/>
            <person name="Schmutz J."/>
            <person name="Jabbour D."/>
            <person name="Luo H."/>
            <person name="Baker S.E."/>
            <person name="Pisabarro A.G."/>
            <person name="Walton J.D."/>
            <person name="Blanchette R.A."/>
            <person name="Henrissat B."/>
            <person name="Martin F."/>
            <person name="Cullen D."/>
            <person name="Hibbett D.S."/>
            <person name="Grigoriev I.V."/>
        </authorList>
    </citation>
    <scope>NUCLEOTIDE SEQUENCE [LARGE SCALE GENOMIC DNA]</scope>
    <source>
        <strain evidence="9">MUCL 33604</strain>
    </source>
</reference>
<comment type="function">
    <text evidence="6">Required for exosome-dependent processing of pre-rRNA and small nucleolar RNA (snRNA) precursors. Involved in processing of 35S pre-rRNA at the A0, A1 and A2 sites.</text>
</comment>
<comment type="subcellular location">
    <subcellularLocation>
        <location evidence="1 6">Nucleus</location>
    </subcellularLocation>
</comment>
<evidence type="ECO:0000256" key="2">
    <source>
        <dbReference type="ARBA" id="ARBA00009154"/>
    </source>
</evidence>
<dbReference type="InterPro" id="IPR007146">
    <property type="entry name" value="Sas10/Utp3/C1D"/>
</dbReference>
<proteinExistence type="inferred from homology"/>
<feature type="compositionally biased region" description="Polar residues" evidence="7">
    <location>
        <begin position="256"/>
        <end position="269"/>
    </location>
</feature>
<evidence type="ECO:0000256" key="1">
    <source>
        <dbReference type="ARBA" id="ARBA00004123"/>
    </source>
</evidence>
<comment type="similarity">
    <text evidence="2 6">Belongs to the C1D family.</text>
</comment>